<dbReference type="EMBL" id="MU006218">
    <property type="protein sequence ID" value="KAF2831162.1"/>
    <property type="molecule type" value="Genomic_DNA"/>
</dbReference>
<dbReference type="Proteomes" id="UP000799424">
    <property type="component" value="Unassembled WGS sequence"/>
</dbReference>
<accession>A0A6A7AD29</accession>
<feature type="compositionally biased region" description="Low complexity" evidence="1">
    <location>
        <begin position="133"/>
        <end position="161"/>
    </location>
</feature>
<sequence>MSRSSPTPTTTYPFTYTTYTTSLSSTSFTRPTLVPTLVPFGAAFSCSANAVATPQGTSAACAISNAREVNDHAFWDLYECCKGKEVTANGTPNPCTAQCVAGNGQTWQELGECLNKKVQVVVCKPADGEIARSSSGGAASQTSSGVGSATTGRPSGTASGSASGGQASAYIGAGSMVGVAHVGGSKTAVVVFCILAVGSFAGMLL</sequence>
<dbReference type="OrthoDB" id="3792734at2759"/>
<organism evidence="2 3">
    <name type="scientific">Ophiobolus disseminans</name>
    <dbReference type="NCBI Taxonomy" id="1469910"/>
    <lineage>
        <taxon>Eukaryota</taxon>
        <taxon>Fungi</taxon>
        <taxon>Dikarya</taxon>
        <taxon>Ascomycota</taxon>
        <taxon>Pezizomycotina</taxon>
        <taxon>Dothideomycetes</taxon>
        <taxon>Pleosporomycetidae</taxon>
        <taxon>Pleosporales</taxon>
        <taxon>Pleosporineae</taxon>
        <taxon>Phaeosphaeriaceae</taxon>
        <taxon>Ophiobolus</taxon>
    </lineage>
</organism>
<keyword evidence="3" id="KW-1185">Reference proteome</keyword>
<evidence type="ECO:0000256" key="1">
    <source>
        <dbReference type="SAM" id="MobiDB-lite"/>
    </source>
</evidence>
<evidence type="ECO:0000313" key="3">
    <source>
        <dbReference type="Proteomes" id="UP000799424"/>
    </source>
</evidence>
<protein>
    <submittedName>
        <fullName evidence="2">Uncharacterized protein</fullName>
    </submittedName>
</protein>
<evidence type="ECO:0000313" key="2">
    <source>
        <dbReference type="EMBL" id="KAF2831162.1"/>
    </source>
</evidence>
<dbReference type="AlphaFoldDB" id="A0A6A7AD29"/>
<reference evidence="2" key="1">
    <citation type="journal article" date="2020" name="Stud. Mycol.">
        <title>101 Dothideomycetes genomes: a test case for predicting lifestyles and emergence of pathogens.</title>
        <authorList>
            <person name="Haridas S."/>
            <person name="Albert R."/>
            <person name="Binder M."/>
            <person name="Bloem J."/>
            <person name="Labutti K."/>
            <person name="Salamov A."/>
            <person name="Andreopoulos B."/>
            <person name="Baker S."/>
            <person name="Barry K."/>
            <person name="Bills G."/>
            <person name="Bluhm B."/>
            <person name="Cannon C."/>
            <person name="Castanera R."/>
            <person name="Culley D."/>
            <person name="Daum C."/>
            <person name="Ezra D."/>
            <person name="Gonzalez J."/>
            <person name="Henrissat B."/>
            <person name="Kuo A."/>
            <person name="Liang C."/>
            <person name="Lipzen A."/>
            <person name="Lutzoni F."/>
            <person name="Magnuson J."/>
            <person name="Mondo S."/>
            <person name="Nolan M."/>
            <person name="Ohm R."/>
            <person name="Pangilinan J."/>
            <person name="Park H.-J."/>
            <person name="Ramirez L."/>
            <person name="Alfaro M."/>
            <person name="Sun H."/>
            <person name="Tritt A."/>
            <person name="Yoshinaga Y."/>
            <person name="Zwiers L.-H."/>
            <person name="Turgeon B."/>
            <person name="Goodwin S."/>
            <person name="Spatafora J."/>
            <person name="Crous P."/>
            <person name="Grigoriev I."/>
        </authorList>
    </citation>
    <scope>NUCLEOTIDE SEQUENCE</scope>
    <source>
        <strain evidence="2">CBS 113818</strain>
    </source>
</reference>
<feature type="region of interest" description="Disordered" evidence="1">
    <location>
        <begin position="130"/>
        <end position="161"/>
    </location>
</feature>
<name>A0A6A7AD29_9PLEO</name>
<proteinExistence type="predicted"/>
<gene>
    <name evidence="2" type="ORF">CC86DRAFT_135546</name>
</gene>